<keyword evidence="1" id="KW-0812">Transmembrane</keyword>
<evidence type="ECO:0000313" key="3">
    <source>
        <dbReference type="Proteomes" id="UP000295310"/>
    </source>
</evidence>
<name>A0A4R6BDY1_9STAP</name>
<keyword evidence="3" id="KW-1185">Reference proteome</keyword>
<reference evidence="2 3" key="1">
    <citation type="submission" date="2019-01" db="EMBL/GenBank/DDBJ databases">
        <title>Draft genome sequences of the type strains of six Macrococcus species.</title>
        <authorList>
            <person name="Mazhar S."/>
            <person name="Altermann E."/>
            <person name="Hill C."/>
            <person name="Mcauliffe O."/>
        </authorList>
    </citation>
    <scope>NUCLEOTIDE SEQUENCE [LARGE SCALE GENOMIC DNA]</scope>
    <source>
        <strain evidence="2 3">CCM4811</strain>
    </source>
</reference>
<evidence type="ECO:0000256" key="1">
    <source>
        <dbReference type="SAM" id="Phobius"/>
    </source>
</evidence>
<organism evidence="2 3">
    <name type="scientific">Macrococcus brunensis</name>
    <dbReference type="NCBI Taxonomy" id="198483"/>
    <lineage>
        <taxon>Bacteria</taxon>
        <taxon>Bacillati</taxon>
        <taxon>Bacillota</taxon>
        <taxon>Bacilli</taxon>
        <taxon>Bacillales</taxon>
        <taxon>Staphylococcaceae</taxon>
        <taxon>Macrococcus</taxon>
    </lineage>
</organism>
<dbReference type="EMBL" id="SCWA01000007">
    <property type="protein sequence ID" value="TDL98011.1"/>
    <property type="molecule type" value="Genomic_DNA"/>
</dbReference>
<protein>
    <submittedName>
        <fullName evidence="2">Uncharacterized protein</fullName>
    </submittedName>
</protein>
<dbReference type="Proteomes" id="UP000295310">
    <property type="component" value="Unassembled WGS sequence"/>
</dbReference>
<feature type="transmembrane region" description="Helical" evidence="1">
    <location>
        <begin position="7"/>
        <end position="24"/>
    </location>
</feature>
<dbReference type="AlphaFoldDB" id="A0A4R6BDY1"/>
<sequence>MLPYIGFGAIALINLYFAYYFILADGRGQLTWMGFVSLFVAIVFIYLLIRYYQAMKRQNMKNFNAHIKSDDDRLLK</sequence>
<gene>
    <name evidence="2" type="ORF">ERX27_04870</name>
</gene>
<comment type="caution">
    <text evidence="2">The sequence shown here is derived from an EMBL/GenBank/DDBJ whole genome shotgun (WGS) entry which is preliminary data.</text>
</comment>
<keyword evidence="1" id="KW-1133">Transmembrane helix</keyword>
<evidence type="ECO:0000313" key="2">
    <source>
        <dbReference type="EMBL" id="TDL98011.1"/>
    </source>
</evidence>
<proteinExistence type="predicted"/>
<keyword evidence="1" id="KW-0472">Membrane</keyword>
<dbReference type="OrthoDB" id="2418400at2"/>
<accession>A0A4R6BDY1</accession>
<feature type="transmembrane region" description="Helical" evidence="1">
    <location>
        <begin position="30"/>
        <end position="52"/>
    </location>
</feature>
<dbReference type="RefSeq" id="WP_133431715.1">
    <property type="nucleotide sequence ID" value="NZ_SCWA01000007.1"/>
</dbReference>